<dbReference type="STRING" id="1678840.ATC1_1138"/>
<protein>
    <submittedName>
        <fullName evidence="9">Oligoendopeptidase F</fullName>
    </submittedName>
</protein>
<dbReference type="CDD" id="cd09610">
    <property type="entry name" value="M3B_PepF"/>
    <property type="match status" value="1"/>
</dbReference>
<comment type="cofactor">
    <cofactor evidence="6">
        <name>Zn(2+)</name>
        <dbReference type="ChEBI" id="CHEBI:29105"/>
    </cofactor>
    <text evidence="6">Binds 1 zinc ion.</text>
</comment>
<evidence type="ECO:0000256" key="1">
    <source>
        <dbReference type="ARBA" id="ARBA00022670"/>
    </source>
</evidence>
<gene>
    <name evidence="9" type="ORF">ATC1_1138</name>
</gene>
<dbReference type="InterPro" id="IPR013647">
    <property type="entry name" value="OligopepF_N_dom"/>
</dbReference>
<proteinExistence type="inferred from homology"/>
<dbReference type="GO" id="GO:0004222">
    <property type="term" value="F:metalloendopeptidase activity"/>
    <property type="evidence" value="ECO:0007669"/>
    <property type="project" value="InterPro"/>
</dbReference>
<dbReference type="RefSeq" id="WP_062276813.1">
    <property type="nucleotide sequence ID" value="NZ_DF968179.1"/>
</dbReference>
<dbReference type="Gene3D" id="1.20.140.70">
    <property type="entry name" value="Oligopeptidase f, N-terminal domain"/>
    <property type="match status" value="1"/>
</dbReference>
<name>A0A0K8P9C1_9CHLR</name>
<dbReference type="Gene3D" id="1.10.1370.20">
    <property type="entry name" value="Oligoendopeptidase f, C-terminal domain"/>
    <property type="match status" value="1"/>
</dbReference>
<dbReference type="EMBL" id="DF968179">
    <property type="protein sequence ID" value="GAP39119.1"/>
    <property type="molecule type" value="Genomic_DNA"/>
</dbReference>
<reference evidence="9" key="1">
    <citation type="journal article" date="2015" name="Genome Announc.">
        <title>Draft Genome Sequence of Anaerolineae Strain TC1, a Novel Isolate from a Methanogenic Wastewater Treatment System.</title>
        <authorList>
            <person name="Matsuura N."/>
            <person name="Tourlousse D.M."/>
            <person name="Sun L."/>
            <person name="Toyonaga M."/>
            <person name="Kuroda K."/>
            <person name="Ohashi A."/>
            <person name="Cruz R."/>
            <person name="Yamaguchi T."/>
            <person name="Sekiguchi Y."/>
        </authorList>
    </citation>
    <scope>NUCLEOTIDE SEQUENCE [LARGE SCALE GENOMIC DNA]</scope>
    <source>
        <strain evidence="9">TC1</strain>
    </source>
</reference>
<dbReference type="Pfam" id="PF08439">
    <property type="entry name" value="Peptidase_M3_N"/>
    <property type="match status" value="1"/>
</dbReference>
<dbReference type="OrthoDB" id="9766487at2"/>
<dbReference type="InterPro" id="IPR045090">
    <property type="entry name" value="Pept_M3A_M3B"/>
</dbReference>
<keyword evidence="4 6" id="KW-0862">Zinc</keyword>
<dbReference type="PANTHER" id="PTHR11804:SF5">
    <property type="entry name" value="OLIGOENDOPEPTIDASE F"/>
    <property type="match status" value="1"/>
</dbReference>
<evidence type="ECO:0000256" key="4">
    <source>
        <dbReference type="ARBA" id="ARBA00022833"/>
    </source>
</evidence>
<keyword evidence="10" id="KW-1185">Reference proteome</keyword>
<evidence type="ECO:0000313" key="10">
    <source>
        <dbReference type="Proteomes" id="UP000053370"/>
    </source>
</evidence>
<dbReference type="GO" id="GO:0006508">
    <property type="term" value="P:proteolysis"/>
    <property type="evidence" value="ECO:0007669"/>
    <property type="project" value="UniProtKB-KW"/>
</dbReference>
<evidence type="ECO:0000256" key="6">
    <source>
        <dbReference type="RuleBase" id="RU003435"/>
    </source>
</evidence>
<keyword evidence="5 6" id="KW-0482">Metalloprotease</keyword>
<dbReference type="AlphaFoldDB" id="A0A0K8P9C1"/>
<dbReference type="GO" id="GO:0006518">
    <property type="term" value="P:peptide metabolic process"/>
    <property type="evidence" value="ECO:0007669"/>
    <property type="project" value="TreeGrafter"/>
</dbReference>
<dbReference type="PATRIC" id="fig|1678840.3.peg.48"/>
<dbReference type="GO" id="GO:0046872">
    <property type="term" value="F:metal ion binding"/>
    <property type="evidence" value="ECO:0007669"/>
    <property type="project" value="UniProtKB-UniRule"/>
</dbReference>
<dbReference type="InterPro" id="IPR042088">
    <property type="entry name" value="OligoPept_F_C"/>
</dbReference>
<dbReference type="PANTHER" id="PTHR11804">
    <property type="entry name" value="PROTEASE M3 THIMET OLIGOPEPTIDASE-RELATED"/>
    <property type="match status" value="1"/>
</dbReference>
<evidence type="ECO:0000259" key="8">
    <source>
        <dbReference type="Pfam" id="PF08439"/>
    </source>
</evidence>
<feature type="domain" description="Oligopeptidase F N-terminal" evidence="8">
    <location>
        <begin position="114"/>
        <end position="179"/>
    </location>
</feature>
<feature type="domain" description="Peptidase M3A/M3B catalytic" evidence="7">
    <location>
        <begin position="198"/>
        <end position="572"/>
    </location>
</feature>
<keyword evidence="2 6" id="KW-0479">Metal-binding</keyword>
<evidence type="ECO:0000259" key="7">
    <source>
        <dbReference type="Pfam" id="PF01432"/>
    </source>
</evidence>
<dbReference type="SUPFAM" id="SSF55486">
    <property type="entry name" value="Metalloproteases ('zincins'), catalytic domain"/>
    <property type="match status" value="1"/>
</dbReference>
<keyword evidence="3 6" id="KW-0378">Hydrolase</keyword>
<organism evidence="9">
    <name type="scientific">Flexilinea flocculi</name>
    <dbReference type="NCBI Taxonomy" id="1678840"/>
    <lineage>
        <taxon>Bacteria</taxon>
        <taxon>Bacillati</taxon>
        <taxon>Chloroflexota</taxon>
        <taxon>Anaerolineae</taxon>
        <taxon>Anaerolineales</taxon>
        <taxon>Anaerolineaceae</taxon>
        <taxon>Flexilinea</taxon>
    </lineage>
</organism>
<evidence type="ECO:0000256" key="2">
    <source>
        <dbReference type="ARBA" id="ARBA00022723"/>
    </source>
</evidence>
<evidence type="ECO:0000256" key="3">
    <source>
        <dbReference type="ARBA" id="ARBA00022801"/>
    </source>
</evidence>
<sequence length="591" mass="68927">MEKLTVKQKKWDLSALYASHKDDRFIKEMALVETLSAAFEEYRPLLTAEISSIQFIEILNKYEELITLESRLMAYTELWFSEDTQNDEAMTLYAQIESVITEAGNRTLFFNLWWKSLTDEEAERLIQHCPRHEYFLREIRHTKPFTLTETSEQIINLKNITGVSALVNLYEMITNRYQFSFSVDGEEQKLTRDGLMMYAHSASADQRKAAYQELYRVYGNDGKILGQIYQNIVRDWYYENIHLRKYSSAISARNISNDIPDQVVELLLETCKKNTGLFQDYFQVKKQLLKLEEFHRYDLYAPISSSDQKTSYSDAVDIVQEAFYAFDPRFADLAMRIIREDHMDSEIRHGKRSGAFCLTAGPQLTPWVLQNFQGKSTDISTMAHELGHAVHSLSANDKNIFEQQACLPLAETASTFAEMVLTDFLLKKEPDSEVRRDLLLKQMDDNYSTIQRQAYFALFEKQAHQMIPQGAGFEELNQTYKDNLQDQFGNAVILDEEFQWEWISIPHIYATPFYVYAYSFGQLLVLSLYQKYKEEGKDFLPKYWQIISAGGSESPEAILQKGGFNFYEESFWQGGFNVLREQLDFLKSLMK</sequence>
<dbReference type="Pfam" id="PF01432">
    <property type="entry name" value="Peptidase_M3"/>
    <property type="match status" value="1"/>
</dbReference>
<evidence type="ECO:0000256" key="5">
    <source>
        <dbReference type="ARBA" id="ARBA00023049"/>
    </source>
</evidence>
<keyword evidence="1 6" id="KW-0645">Protease</keyword>
<dbReference type="InterPro" id="IPR001567">
    <property type="entry name" value="Pept_M3A_M3B_dom"/>
</dbReference>
<accession>A0A0K8P9C1</accession>
<comment type="similarity">
    <text evidence="6">Belongs to the peptidase M3 family.</text>
</comment>
<dbReference type="Proteomes" id="UP000053370">
    <property type="component" value="Unassembled WGS sequence"/>
</dbReference>
<evidence type="ECO:0000313" key="9">
    <source>
        <dbReference type="EMBL" id="GAP39119.1"/>
    </source>
</evidence>